<dbReference type="OrthoDB" id="4926641at2759"/>
<dbReference type="InterPro" id="IPR013950">
    <property type="entry name" value="Mis14/Nsl1"/>
</dbReference>
<dbReference type="GO" id="GO:0000070">
    <property type="term" value="P:mitotic sister chromatid segregation"/>
    <property type="evidence" value="ECO:0007669"/>
    <property type="project" value="InterPro"/>
</dbReference>
<dbReference type="Proteomes" id="UP000224854">
    <property type="component" value="Unassembled WGS sequence"/>
</dbReference>
<dbReference type="Pfam" id="PF08641">
    <property type="entry name" value="Mis14"/>
    <property type="match status" value="1"/>
</dbReference>
<proteinExistence type="predicted"/>
<evidence type="ECO:0000313" key="2">
    <source>
        <dbReference type="Proteomes" id="UP000224854"/>
    </source>
</evidence>
<keyword evidence="2" id="KW-1185">Reference proteome</keyword>
<protein>
    <submittedName>
        <fullName evidence="1">Uncharacterized protein</fullName>
    </submittedName>
</protein>
<organism evidence="1 2">
    <name type="scientific">Ophiocordyceps australis</name>
    <dbReference type="NCBI Taxonomy" id="1399860"/>
    <lineage>
        <taxon>Eukaryota</taxon>
        <taxon>Fungi</taxon>
        <taxon>Dikarya</taxon>
        <taxon>Ascomycota</taxon>
        <taxon>Pezizomycotina</taxon>
        <taxon>Sordariomycetes</taxon>
        <taxon>Hypocreomycetidae</taxon>
        <taxon>Hypocreales</taxon>
        <taxon>Ophiocordycipitaceae</taxon>
        <taxon>Ophiocordyceps</taxon>
    </lineage>
</organism>
<dbReference type="AlphaFoldDB" id="A0A2C5ZS56"/>
<evidence type="ECO:0000313" key="1">
    <source>
        <dbReference type="EMBL" id="PHH82264.1"/>
    </source>
</evidence>
<reference evidence="1 2" key="1">
    <citation type="submission" date="2017-06" db="EMBL/GenBank/DDBJ databases">
        <title>Ant-infecting Ophiocordyceps genomes reveal a high diversity of potential behavioral manipulation genes and a possible major role for enterotoxins.</title>
        <authorList>
            <person name="De Bekker C."/>
            <person name="Evans H.C."/>
            <person name="Brachmann A."/>
            <person name="Hughes D.P."/>
        </authorList>
    </citation>
    <scope>NUCLEOTIDE SEQUENCE [LARGE SCALE GENOMIC DNA]</scope>
    <source>
        <strain evidence="1 2">1348a</strain>
    </source>
</reference>
<comment type="caution">
    <text evidence="1">The sequence shown here is derived from an EMBL/GenBank/DDBJ whole genome shotgun (WGS) entry which is preliminary data.</text>
</comment>
<name>A0A2C5ZS56_9HYPO</name>
<gene>
    <name evidence="1" type="ORF">CDD82_6513</name>
</gene>
<dbReference type="GO" id="GO:0000776">
    <property type="term" value="C:kinetochore"/>
    <property type="evidence" value="ECO:0007669"/>
    <property type="project" value="InterPro"/>
</dbReference>
<dbReference type="EMBL" id="NJEU01000068">
    <property type="protein sequence ID" value="PHH82264.1"/>
    <property type="molecule type" value="Genomic_DNA"/>
</dbReference>
<accession>A0A2C5ZS56</accession>
<sequence length="133" mass="14283">MEPQPAYEPFDARKRTRLAELVATEERLLQDVAQLKRSVPPAAAQAAAARAQAAGEADEASLARRLEALSAAAAARDGAAPPLLSDLPRQQSVEQAFADAVRGLEKLKRDMPTVIAKMERARVAGEYVVGHKE</sequence>